<comment type="similarity">
    <text evidence="2">Belongs to the spermidine/spermine synthase family.</text>
</comment>
<dbReference type="InterPro" id="IPR029063">
    <property type="entry name" value="SAM-dependent_MTases_sf"/>
</dbReference>
<evidence type="ECO:0000256" key="10">
    <source>
        <dbReference type="ARBA" id="ARBA00023317"/>
    </source>
</evidence>
<dbReference type="Proteomes" id="UP000095751">
    <property type="component" value="Unassembled WGS sequence"/>
</dbReference>
<evidence type="ECO:0000256" key="11">
    <source>
        <dbReference type="PROSITE-ProRule" id="PRU00354"/>
    </source>
</evidence>
<feature type="active site" description="Proton acceptor" evidence="11">
    <location>
        <position position="456"/>
    </location>
</feature>
<evidence type="ECO:0000313" key="14">
    <source>
        <dbReference type="EMBL" id="OEU18167.1"/>
    </source>
</evidence>
<dbReference type="PANTHER" id="PTHR33866">
    <property type="entry name" value="S-ADENOSYLMETHIONINE DECARBOXYLASE PROENZYME"/>
    <property type="match status" value="1"/>
</dbReference>
<keyword evidence="8" id="KW-0456">Lyase</keyword>
<dbReference type="GO" id="GO:0008295">
    <property type="term" value="P:spermidine biosynthetic process"/>
    <property type="evidence" value="ECO:0007669"/>
    <property type="project" value="InterPro"/>
</dbReference>
<dbReference type="Gene3D" id="3.60.90.10">
    <property type="entry name" value="S-adenosylmethionine decarboxylase"/>
    <property type="match status" value="1"/>
</dbReference>
<gene>
    <name evidence="14" type="ORF">FRACYDRAFT_237937</name>
</gene>
<keyword evidence="3 11" id="KW-0808">Transferase</keyword>
<evidence type="ECO:0000256" key="7">
    <source>
        <dbReference type="ARBA" id="ARBA00023145"/>
    </source>
</evidence>
<dbReference type="AlphaFoldDB" id="A0A1E7FJ37"/>
<evidence type="ECO:0000256" key="12">
    <source>
        <dbReference type="SAM" id="MobiDB-lite"/>
    </source>
</evidence>
<dbReference type="SUPFAM" id="SSF53335">
    <property type="entry name" value="S-adenosyl-L-methionine-dependent methyltransferases"/>
    <property type="match status" value="1"/>
</dbReference>
<organism evidence="14 15">
    <name type="scientific">Fragilariopsis cylindrus CCMP1102</name>
    <dbReference type="NCBI Taxonomy" id="635003"/>
    <lineage>
        <taxon>Eukaryota</taxon>
        <taxon>Sar</taxon>
        <taxon>Stramenopiles</taxon>
        <taxon>Ochrophyta</taxon>
        <taxon>Bacillariophyta</taxon>
        <taxon>Bacillariophyceae</taxon>
        <taxon>Bacillariophycidae</taxon>
        <taxon>Bacillariales</taxon>
        <taxon>Bacillariaceae</taxon>
        <taxon>Fragilariopsis</taxon>
    </lineage>
</organism>
<dbReference type="InterPro" id="IPR003826">
    <property type="entry name" value="AdoMetDC_fam_prok"/>
</dbReference>
<dbReference type="Pfam" id="PF02675">
    <property type="entry name" value="AdoMet_dc"/>
    <property type="match status" value="1"/>
</dbReference>
<evidence type="ECO:0000256" key="3">
    <source>
        <dbReference type="ARBA" id="ARBA00022679"/>
    </source>
</evidence>
<feature type="region of interest" description="Disordered" evidence="12">
    <location>
        <begin position="644"/>
        <end position="676"/>
    </location>
</feature>
<dbReference type="GO" id="GO:0005829">
    <property type="term" value="C:cytosol"/>
    <property type="evidence" value="ECO:0007669"/>
    <property type="project" value="TreeGrafter"/>
</dbReference>
<keyword evidence="7" id="KW-0865">Zymogen</keyword>
<protein>
    <recommendedName>
        <fullName evidence="13">PABS domain-containing protein</fullName>
    </recommendedName>
</protein>
<proteinExistence type="inferred from homology"/>
<dbReference type="InterPro" id="IPR016067">
    <property type="entry name" value="S-AdoMet_deCO2ase_core"/>
</dbReference>
<dbReference type="InParanoid" id="A0A1E7FJ37"/>
<evidence type="ECO:0000313" key="15">
    <source>
        <dbReference type="Proteomes" id="UP000095751"/>
    </source>
</evidence>
<feature type="region of interest" description="Disordered" evidence="12">
    <location>
        <begin position="39"/>
        <end position="62"/>
    </location>
</feature>
<keyword evidence="5" id="KW-0068">Autocatalytic cleavage</keyword>
<dbReference type="KEGG" id="fcy:FRACYDRAFT_237937"/>
<evidence type="ECO:0000256" key="2">
    <source>
        <dbReference type="ARBA" id="ARBA00007867"/>
    </source>
</evidence>
<keyword evidence="4" id="KW-0210">Decarboxylase</keyword>
<dbReference type="InterPro" id="IPR001045">
    <property type="entry name" value="Spermi_synthase"/>
</dbReference>
<dbReference type="GO" id="GO:0016740">
    <property type="term" value="F:transferase activity"/>
    <property type="evidence" value="ECO:0007669"/>
    <property type="project" value="UniProtKB-UniRule"/>
</dbReference>
<dbReference type="PANTHER" id="PTHR33866:SF2">
    <property type="entry name" value="S-ADENOSYLMETHIONINE DECARBOXYLASE PROENZYME"/>
    <property type="match status" value="1"/>
</dbReference>
<dbReference type="GO" id="GO:0004014">
    <property type="term" value="F:adenosylmethionine decarboxylase activity"/>
    <property type="evidence" value="ECO:0007669"/>
    <property type="project" value="InterPro"/>
</dbReference>
<evidence type="ECO:0000256" key="4">
    <source>
        <dbReference type="ARBA" id="ARBA00022793"/>
    </source>
</evidence>
<evidence type="ECO:0000256" key="5">
    <source>
        <dbReference type="ARBA" id="ARBA00022813"/>
    </source>
</evidence>
<feature type="domain" description="PABS" evidence="13">
    <location>
        <begin position="286"/>
        <end position="552"/>
    </location>
</feature>
<dbReference type="HAMAP" id="MF_00198">
    <property type="entry name" value="Spermidine_synth"/>
    <property type="match status" value="1"/>
</dbReference>
<dbReference type="InterPro" id="IPR030374">
    <property type="entry name" value="PABS"/>
</dbReference>
<evidence type="ECO:0000259" key="13">
    <source>
        <dbReference type="PROSITE" id="PS51006"/>
    </source>
</evidence>
<keyword evidence="15" id="KW-1185">Reference proteome</keyword>
<keyword evidence="9" id="KW-0704">Schiff base</keyword>
<dbReference type="Gene3D" id="3.40.50.150">
    <property type="entry name" value="Vaccinia Virus protein VP39"/>
    <property type="match status" value="1"/>
</dbReference>
<dbReference type="Pfam" id="PF01564">
    <property type="entry name" value="Spermine_synth"/>
    <property type="match status" value="1"/>
</dbReference>
<dbReference type="PROSITE" id="PS51006">
    <property type="entry name" value="PABS_2"/>
    <property type="match status" value="1"/>
</dbReference>
<evidence type="ECO:0000256" key="6">
    <source>
        <dbReference type="ARBA" id="ARBA00023115"/>
    </source>
</evidence>
<keyword evidence="6 11" id="KW-0620">Polyamine biosynthesis</keyword>
<dbReference type="OrthoDB" id="44895at2759"/>
<evidence type="ECO:0000256" key="1">
    <source>
        <dbReference type="ARBA" id="ARBA00001928"/>
    </source>
</evidence>
<feature type="compositionally biased region" description="Polar residues" evidence="12">
    <location>
        <begin position="116"/>
        <end position="127"/>
    </location>
</feature>
<accession>A0A1E7FJ37</accession>
<evidence type="ECO:0000256" key="8">
    <source>
        <dbReference type="ARBA" id="ARBA00023239"/>
    </source>
</evidence>
<dbReference type="EMBL" id="KV784357">
    <property type="protein sequence ID" value="OEU18167.1"/>
    <property type="molecule type" value="Genomic_DNA"/>
</dbReference>
<sequence>MYCSIDLQHLRRRITRFYLIPDFDNNAIEISKLQQIQSKLQSSQRGKDGGGGGGSGLLPTPKAQIGKIIPNTIYTTKNFDTRLSAVIASQWLQPADEDQEEENNNNNNSNNHEDGSSPNASPTNDNINVPDPLNGKLSFDENNDNEAQYDMDEEQHLPAGQHLLVDIDGLDSSFLNSEARLATAMISLVDNSGLTLLSYHCHGLYPEGVSCAGVLLESHVAFHTWPAEGVITLDLFTCGSTSLLDSMVLIENLFIIPRDENVDPAVIWAYKRRGFNEQSSSVGGRDTFAYPLGLLGMDYKKEIASMETSTGKIARVYEMQEQNLPSISKQFYLDGVLKSNSFGQAAAHESFVHPPMISHDDPKRVLIFGAGLGASTREVLKHKGVEHVTVVGADKDMTEFARKHLSEWNDCSYTNGKKDIISSCFDDRRVNFVYDQTPSEWISNYDGTPFDVALIDLFDMEEEFAIEMMSNRQSILDKLYNTLSYNGVVSVNIAGSTKVVESMTKRSITPTRKHLQTGFAQELKDLGFVESFEYDEYKIGFPETRSYVVAFKDTDTSRNWNTNIAETDIKLRNRIVHYRLGQPSLELFDAATMASYSKSTVASQKYDVKKTISIARSNARQAVEQSKLSRPIIRYEVNSSCSNVEGSKECENPKQIDLSEEPVAEQWTAHDTFRES</sequence>
<reference evidence="14 15" key="1">
    <citation type="submission" date="2016-09" db="EMBL/GenBank/DDBJ databases">
        <title>Extensive genetic diversity and differential bi-allelic expression allows diatom success in the polar Southern Ocean.</title>
        <authorList>
            <consortium name="DOE Joint Genome Institute"/>
            <person name="Mock T."/>
            <person name="Otillar R.P."/>
            <person name="Strauss J."/>
            <person name="Dupont C."/>
            <person name="Frickenhaus S."/>
            <person name="Maumus F."/>
            <person name="Mcmullan M."/>
            <person name="Sanges R."/>
            <person name="Schmutz J."/>
            <person name="Toseland A."/>
            <person name="Valas R."/>
            <person name="Veluchamy A."/>
            <person name="Ward B.J."/>
            <person name="Allen A."/>
            <person name="Barry K."/>
            <person name="Falciatore A."/>
            <person name="Ferrante M."/>
            <person name="Fortunato A.E."/>
            <person name="Gloeckner G."/>
            <person name="Gruber A."/>
            <person name="Hipkin R."/>
            <person name="Janech M."/>
            <person name="Kroth P."/>
            <person name="Leese F."/>
            <person name="Lindquist E."/>
            <person name="Lyon B.R."/>
            <person name="Martin J."/>
            <person name="Mayer C."/>
            <person name="Parker M."/>
            <person name="Quesneville H."/>
            <person name="Raymond J."/>
            <person name="Uhlig C."/>
            <person name="Valentin K.U."/>
            <person name="Worden A.Z."/>
            <person name="Armbrust E.V."/>
            <person name="Bowler C."/>
            <person name="Green B."/>
            <person name="Moulton V."/>
            <person name="Van Oosterhout C."/>
            <person name="Grigoriev I."/>
        </authorList>
    </citation>
    <scope>NUCLEOTIDE SEQUENCE [LARGE SCALE GENOMIC DNA]</scope>
    <source>
        <strain evidence="14 15">CCMP1102</strain>
    </source>
</reference>
<evidence type="ECO:0000256" key="9">
    <source>
        <dbReference type="ARBA" id="ARBA00023270"/>
    </source>
</evidence>
<name>A0A1E7FJ37_9STRA</name>
<dbReference type="SUPFAM" id="SSF56276">
    <property type="entry name" value="S-adenosylmethionine decarboxylase"/>
    <property type="match status" value="1"/>
</dbReference>
<keyword evidence="10" id="KW-0670">Pyruvate</keyword>
<comment type="cofactor">
    <cofactor evidence="1">
        <name>pyruvate</name>
        <dbReference type="ChEBI" id="CHEBI:15361"/>
    </cofactor>
</comment>
<feature type="region of interest" description="Disordered" evidence="12">
    <location>
        <begin position="95"/>
        <end position="143"/>
    </location>
</feature>